<evidence type="ECO:0000313" key="2">
    <source>
        <dbReference type="Proteomes" id="UP000314294"/>
    </source>
</evidence>
<proteinExistence type="predicted"/>
<gene>
    <name evidence="1" type="ORF">EYF80_002066</name>
</gene>
<organism evidence="1 2">
    <name type="scientific">Liparis tanakae</name>
    <name type="common">Tanaka's snailfish</name>
    <dbReference type="NCBI Taxonomy" id="230148"/>
    <lineage>
        <taxon>Eukaryota</taxon>
        <taxon>Metazoa</taxon>
        <taxon>Chordata</taxon>
        <taxon>Craniata</taxon>
        <taxon>Vertebrata</taxon>
        <taxon>Euteleostomi</taxon>
        <taxon>Actinopterygii</taxon>
        <taxon>Neopterygii</taxon>
        <taxon>Teleostei</taxon>
        <taxon>Neoteleostei</taxon>
        <taxon>Acanthomorphata</taxon>
        <taxon>Eupercaria</taxon>
        <taxon>Perciformes</taxon>
        <taxon>Cottioidei</taxon>
        <taxon>Cottales</taxon>
        <taxon>Liparidae</taxon>
        <taxon>Liparis</taxon>
    </lineage>
</organism>
<sequence length="176" mass="20434">MWGRPVNQSTGLSGLGLGSPAVAELGANHQKALGRRLWGNQPAGRSYLKKVWCSMQTFHNRFEARWFGSLKPMNDCHELFLWEQVDRDCQARHWRWWLMVRLIDEVTKLMEPMKLMKLMKLRRLGRDGEVEGQLFQFNSTLSHTAIQTRSRPSVCRCAHACPLCHTRDNTLHSVFN</sequence>
<keyword evidence="2" id="KW-1185">Reference proteome</keyword>
<comment type="caution">
    <text evidence="1">The sequence shown here is derived from an EMBL/GenBank/DDBJ whole genome shotgun (WGS) entry which is preliminary data.</text>
</comment>
<dbReference type="AlphaFoldDB" id="A0A4Z2JBW5"/>
<accession>A0A4Z2JBW5</accession>
<dbReference type="EMBL" id="SRLO01000009">
    <property type="protein sequence ID" value="TNN87719.1"/>
    <property type="molecule type" value="Genomic_DNA"/>
</dbReference>
<evidence type="ECO:0000313" key="1">
    <source>
        <dbReference type="EMBL" id="TNN87719.1"/>
    </source>
</evidence>
<dbReference type="Proteomes" id="UP000314294">
    <property type="component" value="Unassembled WGS sequence"/>
</dbReference>
<protein>
    <submittedName>
        <fullName evidence="1">Uncharacterized protein</fullName>
    </submittedName>
</protein>
<reference evidence="1 2" key="1">
    <citation type="submission" date="2019-03" db="EMBL/GenBank/DDBJ databases">
        <title>First draft genome of Liparis tanakae, snailfish: a comprehensive survey of snailfish specific genes.</title>
        <authorList>
            <person name="Kim W."/>
            <person name="Song I."/>
            <person name="Jeong J.-H."/>
            <person name="Kim D."/>
            <person name="Kim S."/>
            <person name="Ryu S."/>
            <person name="Song J.Y."/>
            <person name="Lee S.K."/>
        </authorList>
    </citation>
    <scope>NUCLEOTIDE SEQUENCE [LARGE SCALE GENOMIC DNA]</scope>
    <source>
        <tissue evidence="1">Muscle</tissue>
    </source>
</reference>
<name>A0A4Z2JBW5_9TELE</name>